<dbReference type="Proteomes" id="UP000023152">
    <property type="component" value="Unassembled WGS sequence"/>
</dbReference>
<feature type="non-terminal residue" evidence="1">
    <location>
        <position position="166"/>
    </location>
</feature>
<comment type="caution">
    <text evidence="1">The sequence shown here is derived from an EMBL/GenBank/DDBJ whole genome shotgun (WGS) entry which is preliminary data.</text>
</comment>
<name>X6LRQ2_RETFI</name>
<proteinExistence type="predicted"/>
<evidence type="ECO:0008006" key="3">
    <source>
        <dbReference type="Google" id="ProtNLM"/>
    </source>
</evidence>
<dbReference type="AlphaFoldDB" id="X6LRQ2"/>
<gene>
    <name evidence="1" type="ORF">RFI_34015</name>
</gene>
<sequence>MTLVHVTCHGENANVLVLRFILTYFVNVDVWIRTKSNQMTALDLAGIYQHKDCIEALLGYSYKNDYISKEQREVFGYSEDWQELNSLVTMFDDYLKKDQRNNPGGGVVLYEKLIQSLEDCLVRLIEDKKAFPIQIFYWVWYSHKANIRAKKNEYFEQLKKYKAQKA</sequence>
<reference evidence="1 2" key="1">
    <citation type="journal article" date="2013" name="Curr. Biol.">
        <title>The Genome of the Foraminiferan Reticulomyxa filosa.</title>
        <authorList>
            <person name="Glockner G."/>
            <person name="Hulsmann N."/>
            <person name="Schleicher M."/>
            <person name="Noegel A.A."/>
            <person name="Eichinger L."/>
            <person name="Gallinger C."/>
            <person name="Pawlowski J."/>
            <person name="Sierra R."/>
            <person name="Euteneuer U."/>
            <person name="Pillet L."/>
            <person name="Moustafa A."/>
            <person name="Platzer M."/>
            <person name="Groth M."/>
            <person name="Szafranski K."/>
            <person name="Schliwa M."/>
        </authorList>
    </citation>
    <scope>NUCLEOTIDE SEQUENCE [LARGE SCALE GENOMIC DNA]</scope>
</reference>
<dbReference type="EMBL" id="ASPP01033430">
    <property type="protein sequence ID" value="ETO03395.1"/>
    <property type="molecule type" value="Genomic_DNA"/>
</dbReference>
<evidence type="ECO:0000313" key="2">
    <source>
        <dbReference type="Proteomes" id="UP000023152"/>
    </source>
</evidence>
<evidence type="ECO:0000313" key="1">
    <source>
        <dbReference type="EMBL" id="ETO03395.1"/>
    </source>
</evidence>
<organism evidence="1 2">
    <name type="scientific">Reticulomyxa filosa</name>
    <dbReference type="NCBI Taxonomy" id="46433"/>
    <lineage>
        <taxon>Eukaryota</taxon>
        <taxon>Sar</taxon>
        <taxon>Rhizaria</taxon>
        <taxon>Retaria</taxon>
        <taxon>Foraminifera</taxon>
        <taxon>Monothalamids</taxon>
        <taxon>Reticulomyxidae</taxon>
        <taxon>Reticulomyxa</taxon>
    </lineage>
</organism>
<protein>
    <recommendedName>
        <fullName evidence="3">Ankyrin repeat protein</fullName>
    </recommendedName>
</protein>
<accession>X6LRQ2</accession>
<keyword evidence="2" id="KW-1185">Reference proteome</keyword>